<dbReference type="KEGG" id="hai:109379021"/>
<evidence type="ECO:0000256" key="1">
    <source>
        <dbReference type="SAM" id="MobiDB-lite"/>
    </source>
</evidence>
<evidence type="ECO:0000313" key="2">
    <source>
        <dbReference type="Proteomes" id="UP000694851"/>
    </source>
</evidence>
<feature type="compositionally biased region" description="Low complexity" evidence="1">
    <location>
        <begin position="212"/>
        <end position="224"/>
    </location>
</feature>
<name>A0A8B7QRJ1_HIPAR</name>
<feature type="region of interest" description="Disordered" evidence="1">
    <location>
        <begin position="1"/>
        <end position="333"/>
    </location>
</feature>
<feature type="compositionally biased region" description="Low complexity" evidence="1">
    <location>
        <begin position="274"/>
        <end position="295"/>
    </location>
</feature>
<dbReference type="Proteomes" id="UP000694851">
    <property type="component" value="Unplaced"/>
</dbReference>
<proteinExistence type="predicted"/>
<feature type="compositionally biased region" description="Low complexity" evidence="1">
    <location>
        <begin position="252"/>
        <end position="263"/>
    </location>
</feature>
<feature type="compositionally biased region" description="Low complexity" evidence="1">
    <location>
        <begin position="25"/>
        <end position="34"/>
    </location>
</feature>
<sequence>MLPALRVGELCSVKEDSERKASRRLLQQQQPLAQFSTGKLTAEGSRDQQGQNTGSPHLPPADESHHKRRPREKHFRLIDTDRPGTQGSAGGRRSEPELDPRSQGAAVLLSGTAALPIPTSATVRGGSKNNEPIKRANEKNNPSETEEGSVHPFPRIKAAAAAVTIETSPQTVSAEAPPLPEQPGLAAQRGPEGWGSRGNTRRGRPLQTWKGLAAPASAPLRRPPWTWTHPRLPARRRLPSADPLTDGRTDGRTAAPGAGTAAAGAGGRRRRCRGPATSQCGRASGAAPRAPQRARAGGGGPRGGMTRRSSLGKATEGHTLAPGGGCLPAAASEESARKQVLWAVCSGASYPLASSRRQQ</sequence>
<reference evidence="3" key="1">
    <citation type="submission" date="2025-08" db="UniProtKB">
        <authorList>
            <consortium name="RefSeq"/>
        </authorList>
    </citation>
    <scope>IDENTIFICATION</scope>
    <source>
        <tissue evidence="3">Muscle</tissue>
    </source>
</reference>
<gene>
    <name evidence="3" type="primary">LOC109379021</name>
</gene>
<feature type="compositionally biased region" description="Polar residues" evidence="1">
    <location>
        <begin position="119"/>
        <end position="130"/>
    </location>
</feature>
<keyword evidence="2" id="KW-1185">Reference proteome</keyword>
<evidence type="ECO:0000313" key="3">
    <source>
        <dbReference type="RefSeq" id="XP_019490852.1"/>
    </source>
</evidence>
<organism evidence="2 3">
    <name type="scientific">Hipposideros armiger</name>
    <name type="common">Great Himalayan leaf-nosed bat</name>
    <dbReference type="NCBI Taxonomy" id="186990"/>
    <lineage>
        <taxon>Eukaryota</taxon>
        <taxon>Metazoa</taxon>
        <taxon>Chordata</taxon>
        <taxon>Craniata</taxon>
        <taxon>Vertebrata</taxon>
        <taxon>Euteleostomi</taxon>
        <taxon>Mammalia</taxon>
        <taxon>Eutheria</taxon>
        <taxon>Laurasiatheria</taxon>
        <taxon>Chiroptera</taxon>
        <taxon>Yinpterochiroptera</taxon>
        <taxon>Rhinolophoidea</taxon>
        <taxon>Hipposideridae</taxon>
        <taxon>Hipposideros</taxon>
    </lineage>
</organism>
<accession>A0A8B7QRJ1</accession>
<dbReference type="AlphaFoldDB" id="A0A8B7QRJ1"/>
<dbReference type="RefSeq" id="XP_019490852.1">
    <property type="nucleotide sequence ID" value="XM_019635307.1"/>
</dbReference>
<protein>
    <submittedName>
        <fullName evidence="3">Uncharacterized protein LOC109379021</fullName>
    </submittedName>
</protein>
<dbReference type="GeneID" id="109379021"/>